<dbReference type="InterPro" id="IPR034347">
    <property type="entry name" value="GST_Phi_C"/>
</dbReference>
<dbReference type="SFLD" id="SFLDG00358">
    <property type="entry name" value="Main_(cytGST)"/>
    <property type="match status" value="1"/>
</dbReference>
<evidence type="ECO:0000256" key="3">
    <source>
        <dbReference type="ARBA" id="ARBA00012452"/>
    </source>
</evidence>
<dbReference type="EC" id="2.5.1.18" evidence="3"/>
<dbReference type="AlphaFoldDB" id="A0AA87ZT75"/>
<proteinExistence type="inferred from homology"/>
<comment type="caution">
    <text evidence="11">The sequence shown here is derived from an EMBL/GenBank/DDBJ whole genome shotgun (WGS) entry which is preliminary data.</text>
</comment>
<evidence type="ECO:0000256" key="7">
    <source>
        <dbReference type="ARBA" id="ARBA00047960"/>
    </source>
</evidence>
<dbReference type="GO" id="GO:0009407">
    <property type="term" value="P:toxin catabolic process"/>
    <property type="evidence" value="ECO:0007669"/>
    <property type="project" value="UniProtKB-ARBA"/>
</dbReference>
<sequence length="241" mass="26554">MVLKLYGLPMSTCTTRVMICLHEKDLEFELVPVDLFAQENKKPPFLAKNPFGKVPVLEDGDLTLFESRAITAYLAEKYKDSGSSNLIRHENLNESAAVKVWSEVESHEYDPVISQIVYQHLVAPMVGKSTDQTVIDANLEKLGKVLDVYDSRLSNTKYLAGDFFSLADLHHLPYTFYFMKTPWASLVYDRPHVKAWWDDISSRPAFQRVAVGMVFGGGGGGGGGGDGDGGGGGDGDDDQKK</sequence>
<dbReference type="Proteomes" id="UP001187192">
    <property type="component" value="Unassembled WGS sequence"/>
</dbReference>
<dbReference type="CDD" id="cd03053">
    <property type="entry name" value="GST_N_Phi"/>
    <property type="match status" value="1"/>
</dbReference>
<reference evidence="11" key="1">
    <citation type="submission" date="2023-07" db="EMBL/GenBank/DDBJ databases">
        <title>draft genome sequence of fig (Ficus carica).</title>
        <authorList>
            <person name="Takahashi T."/>
            <person name="Nishimura K."/>
        </authorList>
    </citation>
    <scope>NUCLEOTIDE SEQUENCE</scope>
</reference>
<evidence type="ECO:0000256" key="8">
    <source>
        <dbReference type="SAM" id="MobiDB-lite"/>
    </source>
</evidence>
<evidence type="ECO:0000256" key="5">
    <source>
        <dbReference type="ARBA" id="ARBA00022575"/>
    </source>
</evidence>
<dbReference type="Gene3D" id="3.40.30.10">
    <property type="entry name" value="Glutaredoxin"/>
    <property type="match status" value="1"/>
</dbReference>
<gene>
    <name evidence="11" type="ORF">TIFTF001_007329</name>
</gene>
<dbReference type="InterPro" id="IPR004045">
    <property type="entry name" value="Glutathione_S-Trfase_N"/>
</dbReference>
<evidence type="ECO:0000313" key="11">
    <source>
        <dbReference type="EMBL" id="GMN38055.1"/>
    </source>
</evidence>
<dbReference type="PROSITE" id="PS50405">
    <property type="entry name" value="GST_CTER"/>
    <property type="match status" value="1"/>
</dbReference>
<dbReference type="SFLD" id="SFLDG01154">
    <property type="entry name" value="Main.5:_Phi-like"/>
    <property type="match status" value="1"/>
</dbReference>
<organism evidence="11 12">
    <name type="scientific">Ficus carica</name>
    <name type="common">Common fig</name>
    <dbReference type="NCBI Taxonomy" id="3494"/>
    <lineage>
        <taxon>Eukaryota</taxon>
        <taxon>Viridiplantae</taxon>
        <taxon>Streptophyta</taxon>
        <taxon>Embryophyta</taxon>
        <taxon>Tracheophyta</taxon>
        <taxon>Spermatophyta</taxon>
        <taxon>Magnoliopsida</taxon>
        <taxon>eudicotyledons</taxon>
        <taxon>Gunneridae</taxon>
        <taxon>Pentapetalae</taxon>
        <taxon>rosids</taxon>
        <taxon>fabids</taxon>
        <taxon>Rosales</taxon>
        <taxon>Moraceae</taxon>
        <taxon>Ficeae</taxon>
        <taxon>Ficus</taxon>
    </lineage>
</organism>
<protein>
    <recommendedName>
        <fullName evidence="3">glutathione transferase</fullName>
        <ecNumber evidence="3">2.5.1.18</ecNumber>
    </recommendedName>
</protein>
<comment type="catalytic activity">
    <reaction evidence="7">
        <text>RX + glutathione = an S-substituted glutathione + a halide anion + H(+)</text>
        <dbReference type="Rhea" id="RHEA:16437"/>
        <dbReference type="ChEBI" id="CHEBI:15378"/>
        <dbReference type="ChEBI" id="CHEBI:16042"/>
        <dbReference type="ChEBI" id="CHEBI:17792"/>
        <dbReference type="ChEBI" id="CHEBI:57925"/>
        <dbReference type="ChEBI" id="CHEBI:90779"/>
        <dbReference type="EC" id="2.5.1.18"/>
    </reaction>
</comment>
<dbReference type="SFLD" id="SFLDS00019">
    <property type="entry name" value="Glutathione_Transferase_(cytos"/>
    <property type="match status" value="1"/>
</dbReference>
<evidence type="ECO:0000256" key="2">
    <source>
        <dbReference type="ARBA" id="ARBA00010128"/>
    </source>
</evidence>
<dbReference type="GO" id="GO:0004364">
    <property type="term" value="F:glutathione transferase activity"/>
    <property type="evidence" value="ECO:0007669"/>
    <property type="project" value="UniProtKB-EC"/>
</dbReference>
<dbReference type="SUPFAM" id="SSF52833">
    <property type="entry name" value="Thioredoxin-like"/>
    <property type="match status" value="1"/>
</dbReference>
<dbReference type="PANTHER" id="PTHR43900:SF72">
    <property type="entry name" value="GLUTATHIONE S-TRANSFERASE F13"/>
    <property type="match status" value="1"/>
</dbReference>
<dbReference type="FunFam" id="1.20.1050.10:FF:000004">
    <property type="entry name" value="Glutathione S-transferase F2"/>
    <property type="match status" value="1"/>
</dbReference>
<dbReference type="SUPFAM" id="SSF47616">
    <property type="entry name" value="GST C-terminal domain-like"/>
    <property type="match status" value="1"/>
</dbReference>
<name>A0AA87ZT75_FICCA</name>
<feature type="domain" description="GST C-terminal" evidence="10">
    <location>
        <begin position="91"/>
        <end position="241"/>
    </location>
</feature>
<dbReference type="Pfam" id="PF00043">
    <property type="entry name" value="GST_C"/>
    <property type="match status" value="1"/>
</dbReference>
<dbReference type="GO" id="GO:0005829">
    <property type="term" value="C:cytosol"/>
    <property type="evidence" value="ECO:0007669"/>
    <property type="project" value="UniProtKB-SubCell"/>
</dbReference>
<dbReference type="Gene3D" id="1.20.1050.10">
    <property type="match status" value="1"/>
</dbReference>
<keyword evidence="6" id="KW-0808">Transferase</keyword>
<keyword evidence="5" id="KW-0216">Detoxification</keyword>
<comment type="subcellular location">
    <subcellularLocation>
        <location evidence="1">Cytoplasm</location>
        <location evidence="1">Cytosol</location>
    </subcellularLocation>
</comment>
<dbReference type="CDD" id="cd03187">
    <property type="entry name" value="GST_C_Phi"/>
    <property type="match status" value="1"/>
</dbReference>
<evidence type="ECO:0000256" key="1">
    <source>
        <dbReference type="ARBA" id="ARBA00004514"/>
    </source>
</evidence>
<evidence type="ECO:0000256" key="6">
    <source>
        <dbReference type="ARBA" id="ARBA00022679"/>
    </source>
</evidence>
<accession>A0AA87ZT75</accession>
<feature type="region of interest" description="Disordered" evidence="8">
    <location>
        <begin position="219"/>
        <end position="241"/>
    </location>
</feature>
<evidence type="ECO:0000259" key="9">
    <source>
        <dbReference type="PROSITE" id="PS50404"/>
    </source>
</evidence>
<comment type="similarity">
    <text evidence="2">Belongs to the GST superfamily. Phi family.</text>
</comment>
<dbReference type="PANTHER" id="PTHR43900">
    <property type="entry name" value="GLUTATHIONE S-TRANSFERASE RHO"/>
    <property type="match status" value="1"/>
</dbReference>
<dbReference type="EMBL" id="BTGU01000007">
    <property type="protein sequence ID" value="GMN38055.1"/>
    <property type="molecule type" value="Genomic_DNA"/>
</dbReference>
<dbReference type="InterPro" id="IPR036249">
    <property type="entry name" value="Thioredoxin-like_sf"/>
</dbReference>
<keyword evidence="12" id="KW-1185">Reference proteome</keyword>
<feature type="domain" description="GST N-terminal" evidence="9">
    <location>
        <begin position="1"/>
        <end position="82"/>
    </location>
</feature>
<feature type="compositionally biased region" description="Gly residues" evidence="8">
    <location>
        <begin position="219"/>
        <end position="233"/>
    </location>
</feature>
<dbReference type="InterPro" id="IPR010987">
    <property type="entry name" value="Glutathione-S-Trfase_C-like"/>
</dbReference>
<dbReference type="Pfam" id="PF02798">
    <property type="entry name" value="GST_N"/>
    <property type="match status" value="1"/>
</dbReference>
<evidence type="ECO:0000259" key="10">
    <source>
        <dbReference type="PROSITE" id="PS50405"/>
    </source>
</evidence>
<dbReference type="GO" id="GO:0006749">
    <property type="term" value="P:glutathione metabolic process"/>
    <property type="evidence" value="ECO:0007669"/>
    <property type="project" value="TreeGrafter"/>
</dbReference>
<keyword evidence="4" id="KW-0963">Cytoplasm</keyword>
<dbReference type="InterPro" id="IPR040079">
    <property type="entry name" value="Glutathione_S-Trfase"/>
</dbReference>
<dbReference type="InterPro" id="IPR004046">
    <property type="entry name" value="GST_C"/>
</dbReference>
<dbReference type="GO" id="GO:0043295">
    <property type="term" value="F:glutathione binding"/>
    <property type="evidence" value="ECO:0007669"/>
    <property type="project" value="TreeGrafter"/>
</dbReference>
<dbReference type="PROSITE" id="PS50404">
    <property type="entry name" value="GST_NTER"/>
    <property type="match status" value="1"/>
</dbReference>
<evidence type="ECO:0000313" key="12">
    <source>
        <dbReference type="Proteomes" id="UP001187192"/>
    </source>
</evidence>
<dbReference type="InterPro" id="IPR036282">
    <property type="entry name" value="Glutathione-S-Trfase_C_sf"/>
</dbReference>
<evidence type="ECO:0000256" key="4">
    <source>
        <dbReference type="ARBA" id="ARBA00022490"/>
    </source>
</evidence>
<dbReference type="FunFam" id="3.40.30.10:FF:000016">
    <property type="entry name" value="Glutathione S-transferase F2"/>
    <property type="match status" value="1"/>
</dbReference>